<reference evidence="2 3" key="1">
    <citation type="journal article" date="2015" name="Genome Announc.">
        <title>Expanding the biotechnology potential of lactobacilli through comparative genomics of 213 strains and associated genera.</title>
        <authorList>
            <person name="Sun Z."/>
            <person name="Harris H.M."/>
            <person name="McCann A."/>
            <person name="Guo C."/>
            <person name="Argimon S."/>
            <person name="Zhang W."/>
            <person name="Yang X."/>
            <person name="Jeffery I.B."/>
            <person name="Cooney J.C."/>
            <person name="Kagawa T.F."/>
            <person name="Liu W."/>
            <person name="Song Y."/>
            <person name="Salvetti E."/>
            <person name="Wrobel A."/>
            <person name="Rasinkangas P."/>
            <person name="Parkhill J."/>
            <person name="Rea M.C."/>
            <person name="O'Sullivan O."/>
            <person name="Ritari J."/>
            <person name="Douillard F.P."/>
            <person name="Paul Ross R."/>
            <person name="Yang R."/>
            <person name="Briner A.E."/>
            <person name="Felis G.E."/>
            <person name="de Vos W.M."/>
            <person name="Barrangou R."/>
            <person name="Klaenhammer T.R."/>
            <person name="Caufield P.W."/>
            <person name="Cui Y."/>
            <person name="Zhang H."/>
            <person name="O'Toole P.W."/>
        </authorList>
    </citation>
    <scope>NUCLEOTIDE SEQUENCE [LARGE SCALE GENOMIC DNA]</scope>
    <source>
        <strain evidence="2 3">DSM 21115</strain>
    </source>
</reference>
<evidence type="ECO:0000313" key="3">
    <source>
        <dbReference type="Proteomes" id="UP000050920"/>
    </source>
</evidence>
<evidence type="ECO:0000259" key="1">
    <source>
        <dbReference type="PROSITE" id="PS50943"/>
    </source>
</evidence>
<keyword evidence="3" id="KW-1185">Reference proteome</keyword>
<name>A0A0R2NIA8_9LACO</name>
<proteinExistence type="predicted"/>
<dbReference type="RefSeq" id="WP_024625185.1">
    <property type="nucleotide sequence ID" value="NZ_AYGX02000166.1"/>
</dbReference>
<accession>A0A0R2NIA8</accession>
<dbReference type="GO" id="GO:0003677">
    <property type="term" value="F:DNA binding"/>
    <property type="evidence" value="ECO:0007669"/>
    <property type="project" value="InterPro"/>
</dbReference>
<dbReference type="InterPro" id="IPR001387">
    <property type="entry name" value="Cro/C1-type_HTH"/>
</dbReference>
<dbReference type="AlphaFoldDB" id="A0A0R2NIA8"/>
<dbReference type="PROSITE" id="PS50943">
    <property type="entry name" value="HTH_CROC1"/>
    <property type="match status" value="1"/>
</dbReference>
<comment type="caution">
    <text evidence="2">The sequence shown here is derived from an EMBL/GenBank/DDBJ whole genome shotgun (WGS) entry which is preliminary data.</text>
</comment>
<dbReference type="InterPro" id="IPR010982">
    <property type="entry name" value="Lambda_DNA-bd_dom_sf"/>
</dbReference>
<feature type="domain" description="HTH cro/C1-type" evidence="1">
    <location>
        <begin position="79"/>
        <end position="134"/>
    </location>
</feature>
<sequence length="136" mass="16018">MAVQKTFYNPELEQSASYTEQWVIEFVQVLDQKQLRVKHHYWLDANGVKWTDFDHPFENLFEDFTAYRLAVHYLQPSEIQTYRQQYRMNLSDLAQVSGLSVAVLQAIEKNERLQTSAEDAALRRVFDAAETSRLEL</sequence>
<evidence type="ECO:0000313" key="2">
    <source>
        <dbReference type="EMBL" id="KRO23693.1"/>
    </source>
</evidence>
<protein>
    <recommendedName>
        <fullName evidence="1">HTH cro/C1-type domain-containing protein</fullName>
    </recommendedName>
</protein>
<gene>
    <name evidence="2" type="ORF">DY78_GL001730</name>
</gene>
<dbReference type="SUPFAM" id="SSF47413">
    <property type="entry name" value="lambda repressor-like DNA-binding domains"/>
    <property type="match status" value="1"/>
</dbReference>
<dbReference type="Gene3D" id="1.10.260.40">
    <property type="entry name" value="lambda repressor-like DNA-binding domains"/>
    <property type="match status" value="1"/>
</dbReference>
<dbReference type="Proteomes" id="UP000050920">
    <property type="component" value="Unassembled WGS sequence"/>
</dbReference>
<dbReference type="EMBL" id="AYGX02000166">
    <property type="protein sequence ID" value="KRO23693.1"/>
    <property type="molecule type" value="Genomic_DNA"/>
</dbReference>
<organism evidence="2 3">
    <name type="scientific">Lactiplantibacillus fabifermentans DSM 21115</name>
    <dbReference type="NCBI Taxonomy" id="1413187"/>
    <lineage>
        <taxon>Bacteria</taxon>
        <taxon>Bacillati</taxon>
        <taxon>Bacillota</taxon>
        <taxon>Bacilli</taxon>
        <taxon>Lactobacillales</taxon>
        <taxon>Lactobacillaceae</taxon>
        <taxon>Lactiplantibacillus</taxon>
    </lineage>
</organism>